<dbReference type="PANTHER" id="PTHR21015:SF28">
    <property type="entry name" value="SLL1722 PROTEIN"/>
    <property type="match status" value="1"/>
</dbReference>
<protein>
    <submittedName>
        <fullName evidence="2">Glycosyl transferase</fullName>
    </submittedName>
</protein>
<dbReference type="STRING" id="2340.JV46_19180"/>
<reference evidence="3 5" key="2">
    <citation type="submission" date="2016-11" db="EMBL/GenBank/DDBJ databases">
        <title>Mixed transmission modes and dynamic genome evolution in an obligate animal-bacterial symbiosis.</title>
        <authorList>
            <person name="Russell S.L."/>
            <person name="Corbett-Detig R.B."/>
            <person name="Cavanaugh C.M."/>
        </authorList>
    </citation>
    <scope>NUCLEOTIDE SEQUENCE [LARGE SCALE GENOMIC DNA]</scope>
    <source>
        <strain evidence="3">MA-KB16</strain>
    </source>
</reference>
<evidence type="ECO:0000313" key="5">
    <source>
        <dbReference type="Proteomes" id="UP000190962"/>
    </source>
</evidence>
<dbReference type="OrthoDB" id="9793805at2"/>
<dbReference type="Proteomes" id="UP000190962">
    <property type="component" value="Unassembled WGS sequence"/>
</dbReference>
<sequence length="394" mass="43774">MMTRRIFIISQHGYGLGHLSRSSALAAALQSCGDYEVTLFSGGQPIAAYIPPKKVDFVQLPPTRFITLTETKTLACESMDDDKSIEQVDELRSEIIMRYFHRLKPSAVITEYYPFAPERFGKTLDALLSASREEKSRCKMICSIRSVPIDATLASPMDVNHLLHKYYDHVLHHADKRLFSIDSLGDYVRLALDSVPCTQTGFICQHLPVQTADIRNDGGLLLSVGGGRDGYTYLQSWIEALKSVSIDNFFPVTVLCGPLMPASEVNELRTLIDERFNLYTTLVDTGELMRKACAVVSMSGYNTINEALHIGKPLLAFPRKGYLEQEMHVRSYFEKGLLLSGEEADSTDQIADLMRQLASFNPSFTPDFNGSESSVDVISSILGNTETSDISGQV</sequence>
<dbReference type="PANTHER" id="PTHR21015">
    <property type="entry name" value="UDP-N-ACETYLGLUCOSAMINE--N-ACETYLMURAMYL-(PENTAPEPTIDE) PYROPHOSPHORYL-UNDECAPRENOL N-ACETYLGLUCOSAMINE TRANSFERASE 1"/>
    <property type="match status" value="1"/>
</dbReference>
<name>A0A0B0HE68_SOVGS</name>
<dbReference type="Gene3D" id="3.40.50.2000">
    <property type="entry name" value="Glycogen Phosphorylase B"/>
    <property type="match status" value="1"/>
</dbReference>
<keyword evidence="4" id="KW-1185">Reference proteome</keyword>
<reference evidence="2 4" key="1">
    <citation type="journal article" date="2014" name="BMC Genomics">
        <title>The genome of the intracellular bacterium of the coastal bivalve, Solemya velum: a blueprint for thriving in and out of symbiosis.</title>
        <authorList>
            <person name="Dmytrenko O."/>
            <person name="Russell S.L."/>
            <person name="Loo W.T."/>
            <person name="Fontanez K.M."/>
            <person name="Liao L."/>
            <person name="Roeselers G."/>
            <person name="Sharma R."/>
            <person name="Stewart F.J."/>
            <person name="Newton I.L."/>
            <person name="Woyke T."/>
            <person name="Wu D."/>
            <person name="Lang J.M."/>
            <person name="Eisen J.A."/>
            <person name="Cavanaugh C.M."/>
        </authorList>
    </citation>
    <scope>NUCLEOTIDE SEQUENCE [LARGE SCALE GENOMIC DNA]</scope>
    <source>
        <strain evidence="2 4">WH</strain>
    </source>
</reference>
<evidence type="ECO:0000259" key="1">
    <source>
        <dbReference type="Pfam" id="PF04101"/>
    </source>
</evidence>
<dbReference type="RefSeq" id="WP_043115436.1">
    <property type="nucleotide sequence ID" value="NZ_MPNX01000003.1"/>
</dbReference>
<evidence type="ECO:0000313" key="4">
    <source>
        <dbReference type="Proteomes" id="UP000030856"/>
    </source>
</evidence>
<dbReference type="GO" id="GO:0016758">
    <property type="term" value="F:hexosyltransferase activity"/>
    <property type="evidence" value="ECO:0007669"/>
    <property type="project" value="InterPro"/>
</dbReference>
<dbReference type="AlphaFoldDB" id="A0A0B0HE68"/>
<feature type="domain" description="Glycosyl transferase family 28 C-terminal" evidence="1">
    <location>
        <begin position="224"/>
        <end position="350"/>
    </location>
</feature>
<evidence type="ECO:0000313" key="3">
    <source>
        <dbReference type="EMBL" id="OOY35651.1"/>
    </source>
</evidence>
<proteinExistence type="predicted"/>
<accession>A0A0B0HE68</accession>
<dbReference type="eggNOG" id="COG4671">
    <property type="taxonomic scope" value="Bacteria"/>
</dbReference>
<dbReference type="PROSITE" id="PS51257">
    <property type="entry name" value="PROKAR_LIPOPROTEIN"/>
    <property type="match status" value="1"/>
</dbReference>
<comment type="caution">
    <text evidence="2">The sequence shown here is derived from an EMBL/GenBank/DDBJ whole genome shotgun (WGS) entry which is preliminary data.</text>
</comment>
<dbReference type="SUPFAM" id="SSF53756">
    <property type="entry name" value="UDP-Glycosyltransferase/glycogen phosphorylase"/>
    <property type="match status" value="1"/>
</dbReference>
<dbReference type="Proteomes" id="UP000030856">
    <property type="component" value="Unassembled WGS sequence"/>
</dbReference>
<dbReference type="Pfam" id="PF04101">
    <property type="entry name" value="Glyco_tran_28_C"/>
    <property type="match status" value="1"/>
</dbReference>
<organism evidence="2 4">
    <name type="scientific">Solemya velum gill symbiont</name>
    <dbReference type="NCBI Taxonomy" id="2340"/>
    <lineage>
        <taxon>Bacteria</taxon>
        <taxon>Pseudomonadati</taxon>
        <taxon>Pseudomonadota</taxon>
        <taxon>Gammaproteobacteria</taxon>
        <taxon>sulfur-oxidizing symbionts</taxon>
    </lineage>
</organism>
<keyword evidence="2" id="KW-0808">Transferase</keyword>
<evidence type="ECO:0000313" key="2">
    <source>
        <dbReference type="EMBL" id="KHF25756.1"/>
    </source>
</evidence>
<dbReference type="InterPro" id="IPR007235">
    <property type="entry name" value="Glyco_trans_28_C"/>
</dbReference>
<dbReference type="EMBL" id="JRAA01000001">
    <property type="protein sequence ID" value="KHF25756.1"/>
    <property type="molecule type" value="Genomic_DNA"/>
</dbReference>
<dbReference type="EMBL" id="MPNX01000003">
    <property type="protein sequence ID" value="OOY35651.1"/>
    <property type="molecule type" value="Genomic_DNA"/>
</dbReference>
<gene>
    <name evidence="3" type="ORF">BOV88_03130</name>
    <name evidence="2" type="ORF">JV46_19180</name>
</gene>